<gene>
    <name evidence="2" type="ORF">PLICRDRAFT_332337</name>
</gene>
<dbReference type="EMBL" id="KN832568">
    <property type="protein sequence ID" value="KII85121.1"/>
    <property type="molecule type" value="Genomic_DNA"/>
</dbReference>
<protein>
    <recommendedName>
        <fullName evidence="1">F-box domain-containing protein</fullName>
    </recommendedName>
</protein>
<dbReference type="PROSITE" id="PS50181">
    <property type="entry name" value="FBOX"/>
    <property type="match status" value="1"/>
</dbReference>
<dbReference type="Gene3D" id="1.20.1280.50">
    <property type="match status" value="1"/>
</dbReference>
<dbReference type="HOGENOM" id="CLU_018544_12_4_1"/>
<accession>A0A0C9SLA0</accession>
<dbReference type="Proteomes" id="UP000053263">
    <property type="component" value="Unassembled WGS sequence"/>
</dbReference>
<dbReference type="InterPro" id="IPR001810">
    <property type="entry name" value="F-box_dom"/>
</dbReference>
<evidence type="ECO:0000313" key="3">
    <source>
        <dbReference type="Proteomes" id="UP000053263"/>
    </source>
</evidence>
<dbReference type="InterPro" id="IPR036047">
    <property type="entry name" value="F-box-like_dom_sf"/>
</dbReference>
<sequence>MQDLPLEMISRIFIHCLPPETYVRPSQNAAPLLLTQICRSWRRVAISTPQLWRSLDIHVFREEERPILDMFHAWVARSGQLPLSLSFSQTLEAGQPLRDALNAAFVDLMHRWRDITFTAGGRASLNSERVLGEAPLLREFVIKLPSDDPVYLPFSSAPNLQRFTWIGPGNYTIFQGLPLANLTKVTFFPSISMDEAISLVRACIVLEECVLGEMDTRNCAPLRTPLTHPALRLLYITTEGLVDPFLDSLVLPALESFSVRHHRPPPTVRWSSRSLEDLYDRSKFALRSLDLVSTNVGEMDLVRCLMAQHDSLNSLSIDTYPFVASVGEHLLRQLTHPDALCPRLESIMFSYCVDHSVALEIMMGMVRSRVSAYLEGCADAAHLQEVRISVPAELYDEYMSASVSLCEESLPQGAPLTMHLTAESDSLI</sequence>
<reference evidence="2 3" key="1">
    <citation type="submission" date="2014-06" db="EMBL/GenBank/DDBJ databases">
        <title>Evolutionary Origins and Diversification of the Mycorrhizal Mutualists.</title>
        <authorList>
            <consortium name="DOE Joint Genome Institute"/>
            <consortium name="Mycorrhizal Genomics Consortium"/>
            <person name="Kohler A."/>
            <person name="Kuo A."/>
            <person name="Nagy L.G."/>
            <person name="Floudas D."/>
            <person name="Copeland A."/>
            <person name="Barry K.W."/>
            <person name="Cichocki N."/>
            <person name="Veneault-Fourrey C."/>
            <person name="LaButti K."/>
            <person name="Lindquist E.A."/>
            <person name="Lipzen A."/>
            <person name="Lundell T."/>
            <person name="Morin E."/>
            <person name="Murat C."/>
            <person name="Riley R."/>
            <person name="Ohm R."/>
            <person name="Sun H."/>
            <person name="Tunlid A."/>
            <person name="Henrissat B."/>
            <person name="Grigoriev I.V."/>
            <person name="Hibbett D.S."/>
            <person name="Martin F."/>
        </authorList>
    </citation>
    <scope>NUCLEOTIDE SEQUENCE [LARGE SCALE GENOMIC DNA]</scope>
    <source>
        <strain evidence="2 3">FD-325 SS-3</strain>
    </source>
</reference>
<dbReference type="OrthoDB" id="3253362at2759"/>
<dbReference type="AlphaFoldDB" id="A0A0C9SLA0"/>
<proteinExistence type="predicted"/>
<keyword evidence="3" id="KW-1185">Reference proteome</keyword>
<organism evidence="2 3">
    <name type="scientific">Plicaturopsis crispa FD-325 SS-3</name>
    <dbReference type="NCBI Taxonomy" id="944288"/>
    <lineage>
        <taxon>Eukaryota</taxon>
        <taxon>Fungi</taxon>
        <taxon>Dikarya</taxon>
        <taxon>Basidiomycota</taxon>
        <taxon>Agaricomycotina</taxon>
        <taxon>Agaricomycetes</taxon>
        <taxon>Agaricomycetidae</taxon>
        <taxon>Amylocorticiales</taxon>
        <taxon>Amylocorticiaceae</taxon>
        <taxon>Plicatura</taxon>
        <taxon>Plicaturopsis crispa</taxon>
    </lineage>
</organism>
<feature type="domain" description="F-box" evidence="1">
    <location>
        <begin position="1"/>
        <end position="55"/>
    </location>
</feature>
<name>A0A0C9SLA0_PLICR</name>
<evidence type="ECO:0000259" key="1">
    <source>
        <dbReference type="PROSITE" id="PS50181"/>
    </source>
</evidence>
<evidence type="ECO:0000313" key="2">
    <source>
        <dbReference type="EMBL" id="KII85121.1"/>
    </source>
</evidence>
<dbReference type="SUPFAM" id="SSF81383">
    <property type="entry name" value="F-box domain"/>
    <property type="match status" value="1"/>
</dbReference>